<organism evidence="6 7">
    <name type="scientific">Paenibacillus allorhizosphaerae</name>
    <dbReference type="NCBI Taxonomy" id="2849866"/>
    <lineage>
        <taxon>Bacteria</taxon>
        <taxon>Bacillati</taxon>
        <taxon>Bacillota</taxon>
        <taxon>Bacilli</taxon>
        <taxon>Bacillales</taxon>
        <taxon>Paenibacillaceae</taxon>
        <taxon>Paenibacillus</taxon>
    </lineage>
</organism>
<keyword evidence="3" id="KW-0804">Transcription</keyword>
<dbReference type="InterPro" id="IPR041522">
    <property type="entry name" value="CdaR_GGDEF"/>
</dbReference>
<dbReference type="Pfam" id="PF12833">
    <property type="entry name" value="HTH_18"/>
    <property type="match status" value="1"/>
</dbReference>
<gene>
    <name evidence="6" type="primary">yesS_2</name>
    <name evidence="6" type="ORF">PAECIP111802_01400</name>
</gene>
<feature type="domain" description="HTH araC/xylS-type" evidence="5">
    <location>
        <begin position="686"/>
        <end position="783"/>
    </location>
</feature>
<name>A0ABM8VDI4_9BACL</name>
<keyword evidence="1" id="KW-0805">Transcription regulation</keyword>
<sequence>MFGTFRLLRSLWKPGAHKGKGIFYKKSLVLILLITSIPGLITGVLMYWFAGGRVEDELVQLHKNQIAKRAETMGGQFAHLELTMSHLSYEPLFDYRLLETDFFRRFDVARDITKTLMVLEGSMALKTKLELDITGGAMPVRFFPQFDTFPANSAELRQVQSLLKQGAPIYWTQLPSKSEGEPSDLVLVQKMPGGTLEPYGILSARLSPADLRNVLKTLTPYDEGEALLLHEDGTILASTALTGSAEESSAQRLSLRTEVMRHKGDVSSFLWKWKDNKYSVTFGQLERIGSNWLYVSAAPIDAITRPVVFLSKLVMQVSGAGLLLALMLAWFASRRIYSPMARLLNRFGYGKLPQAVRSHDEFQLIEEQWLQLTRQSMAMQSKLESQLPQVRQVFLLQLIQGYLSSYTEEELRERMRQHGWKAEQCRYTVLFIRLGMTQASRTGRYSLDDEGLVSFAAANIAHEMAEERFGECQVINFHDLTVGIVLELEPQECGDDRSGIHAWAQNLILTLNRILKLQATVSIGGGCENIRDIPVAFNQARLALNYRKWDADNQIIDAELVGEPQKKQGIAYPFDSERELIQAMRTGQPEEAERQVHAFLESLAQEGATDLDVRQGVMNLLCVLEREMLHSGLNPNELLSPADRYGQLSGLRESEQILRWFMARVIRPFMEEMEHRSDDKLRKMVELAMQYMDAHYMRDLSLDECAEVCGANVFVLSRSFKRVTGQNFIDYLTDLRIGKAKTLLRDTEHKINDIAERVGYQHSYFNRLFKKFEGVTPTQYRERVRNV</sequence>
<accession>A0ABM8VDI4</accession>
<evidence type="ECO:0000313" key="6">
    <source>
        <dbReference type="EMBL" id="CAG7627896.1"/>
    </source>
</evidence>
<dbReference type="RefSeq" id="WP_218097741.1">
    <property type="nucleotide sequence ID" value="NZ_CAJVCE010000003.1"/>
</dbReference>
<dbReference type="SMART" id="SM00342">
    <property type="entry name" value="HTH_ARAC"/>
    <property type="match status" value="1"/>
</dbReference>
<keyword evidence="4" id="KW-1133">Transmembrane helix</keyword>
<dbReference type="PANTHER" id="PTHR43280">
    <property type="entry name" value="ARAC-FAMILY TRANSCRIPTIONAL REGULATOR"/>
    <property type="match status" value="1"/>
</dbReference>
<keyword evidence="2" id="KW-0238">DNA-binding</keyword>
<evidence type="ECO:0000259" key="5">
    <source>
        <dbReference type="PROSITE" id="PS01124"/>
    </source>
</evidence>
<dbReference type="PANTHER" id="PTHR43280:SF28">
    <property type="entry name" value="HTH-TYPE TRANSCRIPTIONAL ACTIVATOR RHAS"/>
    <property type="match status" value="1"/>
</dbReference>
<dbReference type="EMBL" id="CAJVCE010000003">
    <property type="protein sequence ID" value="CAG7627896.1"/>
    <property type="molecule type" value="Genomic_DNA"/>
</dbReference>
<keyword evidence="4" id="KW-0812">Transmembrane</keyword>
<feature type="transmembrane region" description="Helical" evidence="4">
    <location>
        <begin position="28"/>
        <end position="50"/>
    </location>
</feature>
<evidence type="ECO:0000256" key="4">
    <source>
        <dbReference type="SAM" id="Phobius"/>
    </source>
</evidence>
<dbReference type="InterPro" id="IPR018062">
    <property type="entry name" value="HTH_AraC-typ_CS"/>
</dbReference>
<keyword evidence="7" id="KW-1185">Reference proteome</keyword>
<dbReference type="PROSITE" id="PS00041">
    <property type="entry name" value="HTH_ARAC_FAMILY_1"/>
    <property type="match status" value="1"/>
</dbReference>
<protein>
    <submittedName>
        <fullName evidence="6">HTH-type transcriptional regulator YesS</fullName>
    </submittedName>
</protein>
<dbReference type="PROSITE" id="PS01124">
    <property type="entry name" value="HTH_ARAC_FAMILY_2"/>
    <property type="match status" value="1"/>
</dbReference>
<evidence type="ECO:0000256" key="2">
    <source>
        <dbReference type="ARBA" id="ARBA00023125"/>
    </source>
</evidence>
<dbReference type="Proteomes" id="UP000730618">
    <property type="component" value="Unassembled WGS sequence"/>
</dbReference>
<evidence type="ECO:0000256" key="3">
    <source>
        <dbReference type="ARBA" id="ARBA00023163"/>
    </source>
</evidence>
<dbReference type="Pfam" id="PF17853">
    <property type="entry name" value="GGDEF_2"/>
    <property type="match status" value="1"/>
</dbReference>
<comment type="caution">
    <text evidence="6">The sequence shown here is derived from an EMBL/GenBank/DDBJ whole genome shotgun (WGS) entry which is preliminary data.</text>
</comment>
<keyword evidence="4" id="KW-0472">Membrane</keyword>
<dbReference type="InterPro" id="IPR018060">
    <property type="entry name" value="HTH_AraC"/>
</dbReference>
<reference evidence="6 7" key="1">
    <citation type="submission" date="2021-06" db="EMBL/GenBank/DDBJ databases">
        <authorList>
            <person name="Criscuolo A."/>
        </authorList>
    </citation>
    <scope>NUCLEOTIDE SEQUENCE [LARGE SCALE GENOMIC DNA]</scope>
    <source>
        <strain evidence="7">CIP 111802</strain>
    </source>
</reference>
<proteinExistence type="predicted"/>
<evidence type="ECO:0000256" key="1">
    <source>
        <dbReference type="ARBA" id="ARBA00023015"/>
    </source>
</evidence>
<evidence type="ECO:0000313" key="7">
    <source>
        <dbReference type="Proteomes" id="UP000730618"/>
    </source>
</evidence>